<dbReference type="SMART" id="SM00406">
    <property type="entry name" value="IGv"/>
    <property type="match status" value="1"/>
</dbReference>
<evidence type="ECO:0000256" key="5">
    <source>
        <dbReference type="ARBA" id="ARBA00043266"/>
    </source>
</evidence>
<dbReference type="GO" id="GO:0042101">
    <property type="term" value="C:T cell receptor complex"/>
    <property type="evidence" value="ECO:0007669"/>
    <property type="project" value="UniProtKB-KW"/>
</dbReference>
<proteinExistence type="predicted"/>
<keyword evidence="3" id="KW-1064">Adaptive immunity</keyword>
<reference evidence="8" key="1">
    <citation type="submission" date="2023-09" db="UniProtKB">
        <authorList>
            <consortium name="Ensembl"/>
        </authorList>
    </citation>
    <scope>IDENTIFICATION</scope>
</reference>
<accession>A0A8C0XQ11</accession>
<dbReference type="InterPro" id="IPR050413">
    <property type="entry name" value="TCR_beta_variable"/>
</dbReference>
<name>A0A8C0XQ11_CASCN</name>
<keyword evidence="4" id="KW-0393">Immunoglobulin domain</keyword>
<feature type="signal peptide" evidence="6">
    <location>
        <begin position="1"/>
        <end position="21"/>
    </location>
</feature>
<dbReference type="Gene3D" id="2.60.40.10">
    <property type="entry name" value="Immunoglobulins"/>
    <property type="match status" value="1"/>
</dbReference>
<dbReference type="PANTHER" id="PTHR23268">
    <property type="entry name" value="T-CELL RECEPTOR BETA CHAIN"/>
    <property type="match status" value="1"/>
</dbReference>
<dbReference type="PANTHER" id="PTHR23268:SF45">
    <property type="entry name" value="T CELL RECEPTOR BETA VARIABLE 2"/>
    <property type="match status" value="1"/>
</dbReference>
<dbReference type="PROSITE" id="PS50835">
    <property type="entry name" value="IG_LIKE"/>
    <property type="match status" value="1"/>
</dbReference>
<dbReference type="GO" id="GO:0002250">
    <property type="term" value="P:adaptive immune response"/>
    <property type="evidence" value="ECO:0007669"/>
    <property type="project" value="UniProtKB-KW"/>
</dbReference>
<dbReference type="Pfam" id="PF07686">
    <property type="entry name" value="V-set"/>
    <property type="match status" value="1"/>
</dbReference>
<dbReference type="GO" id="GO:0007166">
    <property type="term" value="P:cell surface receptor signaling pathway"/>
    <property type="evidence" value="ECO:0007669"/>
    <property type="project" value="TreeGrafter"/>
</dbReference>
<evidence type="ECO:0000256" key="2">
    <source>
        <dbReference type="ARBA" id="ARBA00022859"/>
    </source>
</evidence>
<evidence type="ECO:0000313" key="8">
    <source>
        <dbReference type="Ensembl" id="ENSCCNP00000026707.1"/>
    </source>
</evidence>
<dbReference type="Ensembl" id="ENSCCNT00000033834.1">
    <property type="protein sequence ID" value="ENSCCNP00000026707.1"/>
    <property type="gene ID" value="ENSCCNG00000025875.1"/>
</dbReference>
<keyword evidence="5" id="KW-1279">T cell receptor</keyword>
<dbReference type="InterPro" id="IPR003599">
    <property type="entry name" value="Ig_sub"/>
</dbReference>
<evidence type="ECO:0000256" key="4">
    <source>
        <dbReference type="ARBA" id="ARBA00023319"/>
    </source>
</evidence>
<evidence type="ECO:0000256" key="6">
    <source>
        <dbReference type="SAM" id="SignalP"/>
    </source>
</evidence>
<keyword evidence="2" id="KW-0391">Immunity</keyword>
<feature type="domain" description="Ig-like" evidence="7">
    <location>
        <begin position="21"/>
        <end position="124"/>
    </location>
</feature>
<dbReference type="SUPFAM" id="SSF48726">
    <property type="entry name" value="Immunoglobulin"/>
    <property type="match status" value="1"/>
</dbReference>
<protein>
    <recommendedName>
        <fullName evidence="7">Ig-like domain-containing protein</fullName>
    </recommendedName>
</protein>
<evidence type="ECO:0000256" key="3">
    <source>
        <dbReference type="ARBA" id="ARBA00023130"/>
    </source>
</evidence>
<feature type="chain" id="PRO_5034726038" description="Ig-like domain-containing protein" evidence="6">
    <location>
        <begin position="22"/>
        <end position="186"/>
    </location>
</feature>
<dbReference type="InterPro" id="IPR036179">
    <property type="entry name" value="Ig-like_dom_sf"/>
</dbReference>
<dbReference type="SMART" id="SM00409">
    <property type="entry name" value="IG"/>
    <property type="match status" value="1"/>
</dbReference>
<dbReference type="InterPro" id="IPR007110">
    <property type="entry name" value="Ig-like_dom"/>
</dbReference>
<dbReference type="AlphaFoldDB" id="A0A8C0XQ11"/>
<keyword evidence="1 6" id="KW-0732">Signal</keyword>
<sequence>MGSRFLCYVALCLLGAGHMEPGVTQIPSHQVTKMGQMVILSCDPISGHLYFYWYRQILGQRMEFLVSFYNDKPSEESEIFKDGFSVERTDGSYFTLKIHATRLGDSAMYFCASSFATALQKHLHPVHKPSNVCLSPDTSTPGFNPEIWLSFLLQLSPTYKQSSLRLEWAEASGYKHRRIADEGMTK</sequence>
<evidence type="ECO:0000256" key="1">
    <source>
        <dbReference type="ARBA" id="ARBA00022729"/>
    </source>
</evidence>
<dbReference type="InterPro" id="IPR013783">
    <property type="entry name" value="Ig-like_fold"/>
</dbReference>
<dbReference type="InterPro" id="IPR013106">
    <property type="entry name" value="Ig_V-set"/>
</dbReference>
<evidence type="ECO:0000259" key="7">
    <source>
        <dbReference type="PROSITE" id="PS50835"/>
    </source>
</evidence>
<organism evidence="8">
    <name type="scientific">Castor canadensis</name>
    <name type="common">American beaver</name>
    <dbReference type="NCBI Taxonomy" id="51338"/>
    <lineage>
        <taxon>Eukaryota</taxon>
        <taxon>Metazoa</taxon>
        <taxon>Chordata</taxon>
        <taxon>Craniata</taxon>
        <taxon>Vertebrata</taxon>
        <taxon>Euteleostomi</taxon>
        <taxon>Mammalia</taxon>
        <taxon>Eutheria</taxon>
        <taxon>Euarchontoglires</taxon>
        <taxon>Glires</taxon>
        <taxon>Rodentia</taxon>
        <taxon>Castorimorpha</taxon>
        <taxon>Castoridae</taxon>
        <taxon>Castor</taxon>
    </lineage>
</organism>